<dbReference type="EMBL" id="CP134050">
    <property type="protein sequence ID" value="WNC16867.1"/>
    <property type="molecule type" value="Genomic_DNA"/>
</dbReference>
<dbReference type="RefSeq" id="WP_310771924.1">
    <property type="nucleotide sequence ID" value="NZ_CP134050.1"/>
</dbReference>
<keyword evidence="2" id="KW-1185">Reference proteome</keyword>
<reference evidence="1 2" key="1">
    <citation type="submission" date="2023-09" db="EMBL/GenBank/DDBJ databases">
        <title>Complete Genome and Methylome dissection of Bacillus brevis NEB573 original source of BbsI restriction endonuclease.</title>
        <authorList>
            <person name="Fomenkov A."/>
            <person name="Roberts R.D."/>
        </authorList>
    </citation>
    <scope>NUCLEOTIDE SEQUENCE [LARGE SCALE GENOMIC DNA]</scope>
    <source>
        <strain evidence="1 2">NEB573</strain>
    </source>
</reference>
<dbReference type="Proteomes" id="UP001256827">
    <property type="component" value="Chromosome"/>
</dbReference>
<gene>
    <name evidence="1" type="ORF">RGB73_11290</name>
</gene>
<name>A0ABY9T9T4_BREBE</name>
<protein>
    <submittedName>
        <fullName evidence="1">Uncharacterized protein</fullName>
    </submittedName>
</protein>
<evidence type="ECO:0000313" key="2">
    <source>
        <dbReference type="Proteomes" id="UP001256827"/>
    </source>
</evidence>
<proteinExistence type="predicted"/>
<accession>A0ABY9T9T4</accession>
<sequence length="85" mass="9348">MQAAAQSAQIAHEPSLIYQIAADGKTEKVIAQLPYMHRGAISPSGRYVYAERVSYGKNDPTVPYLYDIQTKKLTQLGGYAKWSAA</sequence>
<organism evidence="1 2">
    <name type="scientific">Brevibacillus brevis</name>
    <name type="common">Bacillus brevis</name>
    <dbReference type="NCBI Taxonomy" id="1393"/>
    <lineage>
        <taxon>Bacteria</taxon>
        <taxon>Bacillati</taxon>
        <taxon>Bacillota</taxon>
        <taxon>Bacilli</taxon>
        <taxon>Bacillales</taxon>
        <taxon>Paenibacillaceae</taxon>
        <taxon>Brevibacillus</taxon>
    </lineage>
</organism>
<evidence type="ECO:0000313" key="1">
    <source>
        <dbReference type="EMBL" id="WNC16867.1"/>
    </source>
</evidence>